<dbReference type="InterPro" id="IPR024079">
    <property type="entry name" value="MetalloPept_cat_dom_sf"/>
</dbReference>
<dbReference type="GO" id="GO:0004222">
    <property type="term" value="F:metalloendopeptidase activity"/>
    <property type="evidence" value="ECO:0007669"/>
    <property type="project" value="InterPro"/>
</dbReference>
<keyword evidence="4" id="KW-0479">Metal-binding</keyword>
<dbReference type="SUPFAM" id="SSF55486">
    <property type="entry name" value="Metalloproteases ('zincins'), catalytic domain"/>
    <property type="match status" value="1"/>
</dbReference>
<dbReference type="InterPro" id="IPR018497">
    <property type="entry name" value="Peptidase_M13_C"/>
</dbReference>
<dbReference type="GO" id="GO:0005886">
    <property type="term" value="C:plasma membrane"/>
    <property type="evidence" value="ECO:0007669"/>
    <property type="project" value="TreeGrafter"/>
</dbReference>
<evidence type="ECO:0000259" key="9">
    <source>
        <dbReference type="Pfam" id="PF01431"/>
    </source>
</evidence>
<feature type="signal peptide" evidence="8">
    <location>
        <begin position="1"/>
        <end position="28"/>
    </location>
</feature>
<dbReference type="PRINTS" id="PR00786">
    <property type="entry name" value="NEPRILYSIN"/>
</dbReference>
<dbReference type="GO" id="GO:0016485">
    <property type="term" value="P:protein processing"/>
    <property type="evidence" value="ECO:0007669"/>
    <property type="project" value="TreeGrafter"/>
</dbReference>
<dbReference type="Gene3D" id="3.40.390.10">
    <property type="entry name" value="Collagenase (Catalytic Domain)"/>
    <property type="match status" value="1"/>
</dbReference>
<dbReference type="CDD" id="cd08662">
    <property type="entry name" value="M13"/>
    <property type="match status" value="1"/>
</dbReference>
<dbReference type="OrthoDB" id="6475849at2759"/>
<keyword evidence="3" id="KW-0645">Protease</keyword>
<dbReference type="Gene3D" id="1.10.1380.10">
    <property type="entry name" value="Neutral endopeptidase , domain2"/>
    <property type="match status" value="1"/>
</dbReference>
<evidence type="ECO:0000313" key="12">
    <source>
        <dbReference type="Proteomes" id="UP000192578"/>
    </source>
</evidence>
<gene>
    <name evidence="11" type="ORF">BV898_15112</name>
</gene>
<dbReference type="EMBL" id="MTYJ01000197">
    <property type="protein sequence ID" value="OWA50601.1"/>
    <property type="molecule type" value="Genomic_DNA"/>
</dbReference>
<dbReference type="InterPro" id="IPR008753">
    <property type="entry name" value="Peptidase_M13_N"/>
</dbReference>
<evidence type="ECO:0000313" key="11">
    <source>
        <dbReference type="EMBL" id="OWA50601.1"/>
    </source>
</evidence>
<feature type="domain" description="Peptidase M13 C-terminal" evidence="9">
    <location>
        <begin position="527"/>
        <end position="732"/>
    </location>
</feature>
<evidence type="ECO:0000256" key="8">
    <source>
        <dbReference type="SAM" id="SignalP"/>
    </source>
</evidence>
<organism evidence="11 12">
    <name type="scientific">Hypsibius exemplaris</name>
    <name type="common">Freshwater tardigrade</name>
    <dbReference type="NCBI Taxonomy" id="2072580"/>
    <lineage>
        <taxon>Eukaryota</taxon>
        <taxon>Metazoa</taxon>
        <taxon>Ecdysozoa</taxon>
        <taxon>Tardigrada</taxon>
        <taxon>Eutardigrada</taxon>
        <taxon>Parachela</taxon>
        <taxon>Hypsibioidea</taxon>
        <taxon>Hypsibiidae</taxon>
        <taxon>Hypsibius</taxon>
    </lineage>
</organism>
<keyword evidence="7" id="KW-0482">Metalloprotease</keyword>
<comment type="similarity">
    <text evidence="2">Belongs to the peptidase M13 family.</text>
</comment>
<sequence>MTRRQEKFPDGILLALIVFSADILTVRGQRSNENPTECSTSVCLATAQSIRQSMNAAVNPCDDFYEYSCGRWISEHRIPNNETEAGKFKELDEKMKVVVQGLLNARPPGMLPSEIKIKEIFKQCQNQAEIEALGAKPLIALLNDTITGGWPILSPNWVPEEFDFIGALLKARQVGVEPFFQVEVKQDLRNPVNNLIYVSEPDTFIPKDVLMSESASLITHSYSVLMNNVTTALLREVGDQRDVTAVAGELADLVEMGKSMAMIHQTSAEREASKYSGNKSSLREAEASVPFFKDFTSFFQRAFEPVGLSSSITEDTEILIRDRQYFDKMYELMGNITNLAEAGQRRLANYVGWRIIERKLRDLSKPYRNAWNEHEQRRYGEVTTPETSAAERCANNIAETFPLALGVMYVRDRVPPQLKSKASLMLADLKLGFRELLTEATWMDNATYLHAVSKLDAMLMVVGYPDLLAQNASAIDDLYKSVEIKPTFFATLQGMSAFRDRENLQKLRKPNMRVDPLHDPIDITTLNAFNREYRNLMVIYAAMLQPPVFDTDRPQYLNFGAVGLVIGHEITHGFDNHGAGFDNDGVLRSWWTDATLQAYKARTKGFVEQYNAFQVPTSEHINGELTLNENIADNGGLKAAYRAYFHYYRKLLPRAEPLLPGMPTMTAERLFFLAAAQVWCSKKRPEAERYSLLTESHSPDKFRVLGPMMNMPEFAEAYKCPLGSKMNPAVKRAVW</sequence>
<evidence type="ECO:0000256" key="6">
    <source>
        <dbReference type="ARBA" id="ARBA00022833"/>
    </source>
</evidence>
<comment type="caution">
    <text evidence="11">The sequence shown here is derived from an EMBL/GenBank/DDBJ whole genome shotgun (WGS) entry which is preliminary data.</text>
</comment>
<dbReference type="Proteomes" id="UP000192578">
    <property type="component" value="Unassembled WGS sequence"/>
</dbReference>
<feature type="chain" id="PRO_5040962288" evidence="8">
    <location>
        <begin position="29"/>
        <end position="735"/>
    </location>
</feature>
<evidence type="ECO:0000256" key="7">
    <source>
        <dbReference type="ARBA" id="ARBA00023049"/>
    </source>
</evidence>
<dbReference type="GO" id="GO:0046872">
    <property type="term" value="F:metal ion binding"/>
    <property type="evidence" value="ECO:0007669"/>
    <property type="project" value="UniProtKB-KW"/>
</dbReference>
<reference evidence="12" key="1">
    <citation type="submission" date="2017-01" db="EMBL/GenBank/DDBJ databases">
        <title>Comparative genomics of anhydrobiosis in the tardigrade Hypsibius dujardini.</title>
        <authorList>
            <person name="Yoshida Y."/>
            <person name="Koutsovoulos G."/>
            <person name="Laetsch D."/>
            <person name="Stevens L."/>
            <person name="Kumar S."/>
            <person name="Horikawa D."/>
            <person name="Ishino K."/>
            <person name="Komine S."/>
            <person name="Tomita M."/>
            <person name="Blaxter M."/>
            <person name="Arakawa K."/>
        </authorList>
    </citation>
    <scope>NUCLEOTIDE SEQUENCE [LARGE SCALE GENOMIC DNA]</scope>
    <source>
        <strain evidence="12">Z151</strain>
    </source>
</reference>
<dbReference type="InterPro" id="IPR042089">
    <property type="entry name" value="Peptidase_M13_dom_2"/>
</dbReference>
<evidence type="ECO:0000256" key="5">
    <source>
        <dbReference type="ARBA" id="ARBA00022801"/>
    </source>
</evidence>
<accession>A0A9X6RKE0</accession>
<comment type="cofactor">
    <cofactor evidence="1">
        <name>Zn(2+)</name>
        <dbReference type="ChEBI" id="CHEBI:29105"/>
    </cofactor>
</comment>
<dbReference type="PANTHER" id="PTHR11733">
    <property type="entry name" value="ZINC METALLOPROTEASE FAMILY M13 NEPRILYSIN-RELATED"/>
    <property type="match status" value="1"/>
</dbReference>
<protein>
    <submittedName>
        <fullName evidence="11">Endothelin-converting enzyme 1</fullName>
    </submittedName>
</protein>
<evidence type="ECO:0000256" key="4">
    <source>
        <dbReference type="ARBA" id="ARBA00022723"/>
    </source>
</evidence>
<keyword evidence="8" id="KW-0732">Signal</keyword>
<dbReference type="Pfam" id="PF05649">
    <property type="entry name" value="Peptidase_M13_N"/>
    <property type="match status" value="1"/>
</dbReference>
<dbReference type="PANTHER" id="PTHR11733:SF167">
    <property type="entry name" value="FI17812P1-RELATED"/>
    <property type="match status" value="1"/>
</dbReference>
<name>A0A9X6RKE0_HYPEX</name>
<proteinExistence type="inferred from homology"/>
<keyword evidence="6" id="KW-0862">Zinc</keyword>
<dbReference type="Pfam" id="PF01431">
    <property type="entry name" value="Peptidase_M13"/>
    <property type="match status" value="1"/>
</dbReference>
<keyword evidence="5" id="KW-0378">Hydrolase</keyword>
<dbReference type="PROSITE" id="PS51885">
    <property type="entry name" value="NEPRILYSIN"/>
    <property type="match status" value="1"/>
</dbReference>
<evidence type="ECO:0000259" key="10">
    <source>
        <dbReference type="Pfam" id="PF05649"/>
    </source>
</evidence>
<evidence type="ECO:0000256" key="3">
    <source>
        <dbReference type="ARBA" id="ARBA00022670"/>
    </source>
</evidence>
<feature type="domain" description="Peptidase M13 N-terminal" evidence="10">
    <location>
        <begin position="60"/>
        <end position="465"/>
    </location>
</feature>
<dbReference type="AlphaFoldDB" id="A0A9X6RKE0"/>
<evidence type="ECO:0000256" key="1">
    <source>
        <dbReference type="ARBA" id="ARBA00001947"/>
    </source>
</evidence>
<evidence type="ECO:0000256" key="2">
    <source>
        <dbReference type="ARBA" id="ARBA00007357"/>
    </source>
</evidence>
<dbReference type="InterPro" id="IPR000718">
    <property type="entry name" value="Peptidase_M13"/>
</dbReference>
<keyword evidence="12" id="KW-1185">Reference proteome</keyword>